<evidence type="ECO:0000313" key="2">
    <source>
        <dbReference type="Proteomes" id="UP000251558"/>
    </source>
</evidence>
<dbReference type="EMBL" id="QMBP01000005">
    <property type="protein sequence ID" value="RAZ90419.1"/>
    <property type="molecule type" value="Genomic_DNA"/>
</dbReference>
<protein>
    <submittedName>
        <fullName evidence="1">Uncharacterized protein</fullName>
    </submittedName>
</protein>
<dbReference type="AlphaFoldDB" id="A0A330HUZ8"/>
<proteinExistence type="predicted"/>
<accession>A0A330HUZ8</accession>
<gene>
    <name evidence="1" type="ORF">DPM33_12900</name>
</gene>
<reference evidence="2" key="1">
    <citation type="submission" date="2018-06" db="EMBL/GenBank/DDBJ databases">
        <authorList>
            <person name="Helene L.C."/>
            <person name="Dall'Agnol R."/>
            <person name="Delamuta J.R."/>
            <person name="Hungria M."/>
        </authorList>
    </citation>
    <scope>NUCLEOTIDE SEQUENCE [LARGE SCALE GENOMIC DNA]</scope>
    <source>
        <strain evidence="2">AC99b</strain>
    </source>
</reference>
<name>A0A330HUZ8_9HYPH</name>
<evidence type="ECO:0000313" key="1">
    <source>
        <dbReference type="EMBL" id="RAZ90419.1"/>
    </source>
</evidence>
<dbReference type="Proteomes" id="UP000251558">
    <property type="component" value="Unassembled WGS sequence"/>
</dbReference>
<organism evidence="1 2">
    <name type="scientific">Mesorhizobium hawassense</name>
    <dbReference type="NCBI Taxonomy" id="1209954"/>
    <lineage>
        <taxon>Bacteria</taxon>
        <taxon>Pseudomonadati</taxon>
        <taxon>Pseudomonadota</taxon>
        <taxon>Alphaproteobacteria</taxon>
        <taxon>Hyphomicrobiales</taxon>
        <taxon>Phyllobacteriaceae</taxon>
        <taxon>Mesorhizobium</taxon>
    </lineage>
</organism>
<reference evidence="1 2" key="2">
    <citation type="submission" date="2018-07" db="EMBL/GenBank/DDBJ databases">
        <title>Diversity of Mesorhizobium strains in Brazil.</title>
        <authorList>
            <person name="Helene L.C.F."/>
            <person name="Dall'Agnol R."/>
            <person name="Delamuta J.R.M."/>
            <person name="Hungria M."/>
        </authorList>
    </citation>
    <scope>NUCLEOTIDE SEQUENCE [LARGE SCALE GENOMIC DNA]</scope>
    <source>
        <strain evidence="1 2">AC99b</strain>
    </source>
</reference>
<sequence length="178" mass="19520">MTGALSALALQPALVRKVLAMDPPVPKWRPSFSQPLDRIEDRFSYYFNGGRDFAVLRNGTCVLLDDGLSDGAASMAAVGTLSRIINYHPDMQPSPMDDGNVLVGYDHPAFNVVLSDIAKAHWAEIEARHLDGLAKDEVLVTPLGANVFDEVGKKALLGRCYMFMDALAPKVMHIHRRS</sequence>
<keyword evidence="2" id="KW-1185">Reference proteome</keyword>
<comment type="caution">
    <text evidence="1">The sequence shown here is derived from an EMBL/GenBank/DDBJ whole genome shotgun (WGS) entry which is preliminary data.</text>
</comment>